<feature type="region of interest" description="Disordered" evidence="1">
    <location>
        <begin position="200"/>
        <end position="223"/>
    </location>
</feature>
<reference evidence="2 3" key="1">
    <citation type="submission" date="2023-05" db="EMBL/GenBank/DDBJ databases">
        <title>YMD87, complete Genome.</title>
        <authorList>
            <person name="Zhang J."/>
            <person name="Xu X."/>
        </authorList>
    </citation>
    <scope>NUCLEOTIDE SEQUENCE [LARGE SCALE GENOMIC DNA]</scope>
    <source>
        <strain evidence="2 3">YMD87</strain>
    </source>
</reference>
<feature type="compositionally biased region" description="Basic and acidic residues" evidence="1">
    <location>
        <begin position="208"/>
        <end position="223"/>
    </location>
</feature>
<dbReference type="RefSeq" id="WP_282300220.1">
    <property type="nucleotide sequence ID" value="NZ_CP124616.1"/>
</dbReference>
<evidence type="ECO:0000313" key="3">
    <source>
        <dbReference type="Proteomes" id="UP001241605"/>
    </source>
</evidence>
<accession>A0ABY8QG44</accession>
<dbReference type="Proteomes" id="UP001241605">
    <property type="component" value="Chromosome"/>
</dbReference>
<evidence type="ECO:0000256" key="1">
    <source>
        <dbReference type="SAM" id="MobiDB-lite"/>
    </source>
</evidence>
<sequence length="981" mass="108694">MADRGKGNSNSAFFELVENLIVLWDRDDFRTNPILKLIVDQVSFLTPNAPTGPISDRTAGIDLFEIRDKENNFLGCASQLPDSSICEIVFCTINDLEAKQELYCVPLGDLAGAEPVTVHLDPQSEDHTDLCLVFADPPPTLPSSDLKFRSIPINAATAISDLAAQQKPLPRMFYTKASDAGKRLIRIGETKTLDPAVELNSNIDLSNPDDRTAPEKGKSDRSKTFLSIEIEPHERGRFGAEHKTDREGNIRKANTEQRWLIHLKHFDTPVEATSFAPPTKDIARKIAHSTLGIGIAHFHLRRWLAGHPELKSLSRHTPFSQATTDDTTIHSLFSVIGLFSERLASWALALMQNQAIQGDPDFLPPEVTSQLAMEILRYRDIYELFRGRLRKRFQENGITWEKYAAGMVLRSFFLLEVKTPAQKESFENYQMAIATRIVEAVLESKPFLRDLRLDTLSMTPDHFDVFHLFSVADREVPVDLVTPNAVIELGTQAFVNLGATHHFIGDDDNSARQTLAPLFELAAHRVSMAIQTQKMMEKMQTGTRQPNVAGPSGPAPKALGSQLFPYHRRAIANPHIGALVSSPQATKGQSLRMATDWRVPNNGQTFLDGSIHGFRVSDKTVALDPAHWWSAKSLEAADNALHPGPFSDAEKMNVVLSLDPGDLNRRGGAMWAKPSRGDGFPFAIVGLDEAVISQIRDLRRKMTGNGHSAAQNIVIDALKKTFIPSSDLVRYFWEFKAQHKEIRNFLISPSGQNYQSILDALGSKTPQEALSFAKSLEKYVRVLTGDLALIEPENVPRLKALFNTQLNQPLPSALTGFLGSSPFHTNWVALINIAAVQLVVLNHHIKEASGTDDRSVIIMAPLLYNGKNTELAEPIDLQALKVIFDRIAKAGLSAAETADLRANPGTAVETLELVWLSALGISPNDAKGKLFRRFIRALFEETRFTAKHSGKAPAAFWSDVIDIFNEEEDASFKTALVAFLK</sequence>
<name>A0ABY8QG44_9RHOB</name>
<organism evidence="2 3">
    <name type="scientific">Tropicibacter oceani</name>
    <dbReference type="NCBI Taxonomy" id="3058420"/>
    <lineage>
        <taxon>Bacteria</taxon>
        <taxon>Pseudomonadati</taxon>
        <taxon>Pseudomonadota</taxon>
        <taxon>Alphaproteobacteria</taxon>
        <taxon>Rhodobacterales</taxon>
        <taxon>Roseobacteraceae</taxon>
        <taxon>Tropicibacter</taxon>
    </lineage>
</organism>
<keyword evidence="3" id="KW-1185">Reference proteome</keyword>
<protein>
    <submittedName>
        <fullName evidence="2">Uncharacterized protein</fullName>
    </submittedName>
</protein>
<evidence type="ECO:0000313" key="2">
    <source>
        <dbReference type="EMBL" id="WGW03589.1"/>
    </source>
</evidence>
<proteinExistence type="predicted"/>
<dbReference type="EMBL" id="CP124616">
    <property type="protein sequence ID" value="WGW03589.1"/>
    <property type="molecule type" value="Genomic_DNA"/>
</dbReference>
<gene>
    <name evidence="2" type="ORF">QF118_16945</name>
</gene>